<dbReference type="RefSeq" id="WP_112404673.1">
    <property type="nucleotide sequence ID" value="NZ_QLTR01000038.1"/>
</dbReference>
<dbReference type="Pfam" id="PF00072">
    <property type="entry name" value="Response_reg"/>
    <property type="match status" value="1"/>
</dbReference>
<keyword evidence="2" id="KW-0963">Cytoplasm</keyword>
<evidence type="ECO:0000256" key="9">
    <source>
        <dbReference type="PROSITE-ProRule" id="PRU01091"/>
    </source>
</evidence>
<evidence type="ECO:0000256" key="3">
    <source>
        <dbReference type="ARBA" id="ARBA00022553"/>
    </source>
</evidence>
<dbReference type="CDD" id="cd17624">
    <property type="entry name" value="REC_OmpR_PmrA-like"/>
    <property type="match status" value="1"/>
</dbReference>
<dbReference type="Proteomes" id="UP000248729">
    <property type="component" value="Unassembled WGS sequence"/>
</dbReference>
<dbReference type="Gene3D" id="6.10.250.690">
    <property type="match status" value="1"/>
</dbReference>
<feature type="domain" description="OmpR/PhoB-type" evidence="11">
    <location>
        <begin position="124"/>
        <end position="219"/>
    </location>
</feature>
<keyword evidence="5" id="KW-0805">Transcription regulation</keyword>
<evidence type="ECO:0000256" key="6">
    <source>
        <dbReference type="ARBA" id="ARBA00023125"/>
    </source>
</evidence>
<comment type="subcellular location">
    <subcellularLocation>
        <location evidence="1">Cytoplasm</location>
    </subcellularLocation>
</comment>
<dbReference type="InterPro" id="IPR039420">
    <property type="entry name" value="WalR-like"/>
</dbReference>
<dbReference type="PROSITE" id="PS51755">
    <property type="entry name" value="OMPR_PHOB"/>
    <property type="match status" value="1"/>
</dbReference>
<name>A0A329E093_VIBDI</name>
<evidence type="ECO:0000259" key="11">
    <source>
        <dbReference type="PROSITE" id="PS51755"/>
    </source>
</evidence>
<dbReference type="InterPro" id="IPR001789">
    <property type="entry name" value="Sig_transdc_resp-reg_receiver"/>
</dbReference>
<reference evidence="12 13" key="1">
    <citation type="submission" date="2018-06" db="EMBL/GenBank/DDBJ databases">
        <title>Freshwater and sediment microbial communities from various areas in North America, analyzing microbe dynamics in response to fracking.</title>
        <authorList>
            <person name="Lamendella R."/>
        </authorList>
    </citation>
    <scope>NUCLEOTIDE SEQUENCE [LARGE SCALE GENOMIC DNA]</scope>
    <source>
        <strain evidence="12 13">99A</strain>
    </source>
</reference>
<dbReference type="GO" id="GO:0005829">
    <property type="term" value="C:cytosol"/>
    <property type="evidence" value="ECO:0007669"/>
    <property type="project" value="TreeGrafter"/>
</dbReference>
<dbReference type="Gene3D" id="1.10.10.10">
    <property type="entry name" value="Winged helix-like DNA-binding domain superfamily/Winged helix DNA-binding domain"/>
    <property type="match status" value="1"/>
</dbReference>
<dbReference type="SMART" id="SM00448">
    <property type="entry name" value="REC"/>
    <property type="match status" value="1"/>
</dbReference>
<dbReference type="PANTHER" id="PTHR48111">
    <property type="entry name" value="REGULATOR OF RPOS"/>
    <property type="match status" value="1"/>
</dbReference>
<dbReference type="GO" id="GO:0006355">
    <property type="term" value="P:regulation of DNA-templated transcription"/>
    <property type="evidence" value="ECO:0007669"/>
    <property type="project" value="InterPro"/>
</dbReference>
<feature type="domain" description="Response regulatory" evidence="10">
    <location>
        <begin position="2"/>
        <end position="116"/>
    </location>
</feature>
<dbReference type="GO" id="GO:0000976">
    <property type="term" value="F:transcription cis-regulatory region binding"/>
    <property type="evidence" value="ECO:0007669"/>
    <property type="project" value="TreeGrafter"/>
</dbReference>
<evidence type="ECO:0000256" key="5">
    <source>
        <dbReference type="ARBA" id="ARBA00023015"/>
    </source>
</evidence>
<keyword evidence="3 8" id="KW-0597">Phosphoprotein</keyword>
<dbReference type="Pfam" id="PF00486">
    <property type="entry name" value="Trans_reg_C"/>
    <property type="match status" value="1"/>
</dbReference>
<evidence type="ECO:0000313" key="12">
    <source>
        <dbReference type="EMBL" id="RAS57082.1"/>
    </source>
</evidence>
<keyword evidence="6 9" id="KW-0238">DNA-binding</keyword>
<evidence type="ECO:0000256" key="8">
    <source>
        <dbReference type="PROSITE-ProRule" id="PRU00169"/>
    </source>
</evidence>
<evidence type="ECO:0000256" key="7">
    <source>
        <dbReference type="ARBA" id="ARBA00023163"/>
    </source>
</evidence>
<dbReference type="Gene3D" id="3.40.50.2300">
    <property type="match status" value="1"/>
</dbReference>
<proteinExistence type="predicted"/>
<dbReference type="InterPro" id="IPR011006">
    <property type="entry name" value="CheY-like_superfamily"/>
</dbReference>
<evidence type="ECO:0000256" key="1">
    <source>
        <dbReference type="ARBA" id="ARBA00004496"/>
    </source>
</evidence>
<protein>
    <submittedName>
        <fullName evidence="12">Winged helix family two component transcriptional regulator</fullName>
    </submittedName>
</protein>
<dbReference type="InterPro" id="IPR036388">
    <property type="entry name" value="WH-like_DNA-bd_sf"/>
</dbReference>
<dbReference type="AlphaFoldDB" id="A0A329E093"/>
<keyword evidence="7" id="KW-0804">Transcription</keyword>
<evidence type="ECO:0000256" key="2">
    <source>
        <dbReference type="ARBA" id="ARBA00022490"/>
    </source>
</evidence>
<evidence type="ECO:0000259" key="10">
    <source>
        <dbReference type="PROSITE" id="PS50110"/>
    </source>
</evidence>
<keyword evidence="4" id="KW-0902">Two-component regulatory system</keyword>
<dbReference type="GO" id="GO:0032993">
    <property type="term" value="C:protein-DNA complex"/>
    <property type="evidence" value="ECO:0007669"/>
    <property type="project" value="TreeGrafter"/>
</dbReference>
<dbReference type="SMART" id="SM00862">
    <property type="entry name" value="Trans_reg_C"/>
    <property type="match status" value="1"/>
</dbReference>
<accession>A0A329E093</accession>
<dbReference type="InterPro" id="IPR001867">
    <property type="entry name" value="OmpR/PhoB-type_DNA-bd"/>
</dbReference>
<dbReference type="GO" id="GO:0000156">
    <property type="term" value="F:phosphorelay response regulator activity"/>
    <property type="evidence" value="ECO:0007669"/>
    <property type="project" value="TreeGrafter"/>
</dbReference>
<feature type="modified residue" description="4-aspartylphosphate" evidence="8">
    <location>
        <position position="51"/>
    </location>
</feature>
<feature type="DNA-binding region" description="OmpR/PhoB-type" evidence="9">
    <location>
        <begin position="124"/>
        <end position="219"/>
    </location>
</feature>
<dbReference type="PROSITE" id="PS50110">
    <property type="entry name" value="RESPONSE_REGULATORY"/>
    <property type="match status" value="1"/>
</dbReference>
<dbReference type="CDD" id="cd00383">
    <property type="entry name" value="trans_reg_C"/>
    <property type="match status" value="1"/>
</dbReference>
<comment type="caution">
    <text evidence="12">The sequence shown here is derived from an EMBL/GenBank/DDBJ whole genome shotgun (WGS) entry which is preliminary data.</text>
</comment>
<dbReference type="PANTHER" id="PTHR48111:SF35">
    <property type="entry name" value="TRANSCRIPTIONAL REGULATORY PROTEIN QSEB"/>
    <property type="match status" value="1"/>
</dbReference>
<sequence length="221" mass="24656">MRILLVEDDQMIGEVVELALKEQHFAVDWISDGVGAQLAIDTHEYDVVLLDLGLPKKHGFEVLRYIRDKGDPVGVIIVTAQDATEDRIKGLDLGADDYLIKPFELGELNARIRAVVRRKSGHSGPVYSNGVITLNPNTHQVDVRGNPINLTARELSLLQALLQRPGRLLSRADLEAKMYGWEQEVESNVVEFIISSLRKKLGQKELIINVRGVGWMVSKGE</sequence>
<evidence type="ECO:0000313" key="13">
    <source>
        <dbReference type="Proteomes" id="UP000248729"/>
    </source>
</evidence>
<dbReference type="SUPFAM" id="SSF52172">
    <property type="entry name" value="CheY-like"/>
    <property type="match status" value="1"/>
</dbReference>
<organism evidence="12 13">
    <name type="scientific">Vibrio diazotrophicus</name>
    <dbReference type="NCBI Taxonomy" id="685"/>
    <lineage>
        <taxon>Bacteria</taxon>
        <taxon>Pseudomonadati</taxon>
        <taxon>Pseudomonadota</taxon>
        <taxon>Gammaproteobacteria</taxon>
        <taxon>Vibrionales</taxon>
        <taxon>Vibrionaceae</taxon>
        <taxon>Vibrio</taxon>
    </lineage>
</organism>
<evidence type="ECO:0000256" key="4">
    <source>
        <dbReference type="ARBA" id="ARBA00023012"/>
    </source>
</evidence>
<dbReference type="EMBL" id="QLTR01000038">
    <property type="protein sequence ID" value="RAS57082.1"/>
    <property type="molecule type" value="Genomic_DNA"/>
</dbReference>
<gene>
    <name evidence="12" type="ORF">DET48_13817</name>
</gene>